<evidence type="ECO:0000256" key="8">
    <source>
        <dbReference type="SAM" id="Phobius"/>
    </source>
</evidence>
<accession>A0AAV2QSP8</accession>
<dbReference type="PANTHER" id="PTHR13598:SF1">
    <property type="entry name" value="AT07567P-RELATED"/>
    <property type="match status" value="1"/>
</dbReference>
<protein>
    <recommendedName>
        <fullName evidence="11">Nuclear envelope integral membrane protein 1</fullName>
    </recommendedName>
</protein>
<evidence type="ECO:0000256" key="6">
    <source>
        <dbReference type="ARBA" id="ARBA00023136"/>
    </source>
</evidence>
<feature type="transmembrane region" description="Helical" evidence="8">
    <location>
        <begin position="172"/>
        <end position="193"/>
    </location>
</feature>
<evidence type="ECO:0000256" key="4">
    <source>
        <dbReference type="ARBA" id="ARBA00022729"/>
    </source>
</evidence>
<proteinExistence type="inferred from homology"/>
<evidence type="ECO:0000256" key="5">
    <source>
        <dbReference type="ARBA" id="ARBA00022989"/>
    </source>
</evidence>
<comment type="similarity">
    <text evidence="2">Belongs to the NEMP family.</text>
</comment>
<sequence>KYFSGYNKVIAGFNKQMRNTHEHKRERLEIFCYDGEPKTFSTLFKTVELKLEIGGDNYQHFEANNASMVRAQYKDVSWFTFYPWKSRTFKLDLYNQSCVGVATADSFRIFMGIRWIDFWRVACLGLALLLFFTAPHLAKNAFFHYTTGVTVGICGSLLIIVYIISRYIPKKTGAATVLVGGWGLVVYAFQYFWANFINLIKEHQTVVVGYVLVAGLLSFALVYRYGPLTDKRSINLVQWAMQLVAVLAIFLSSQYREATLGIVLVIVTYHNVPSKLKSWLRTRWRRYFPPKTRLLTEEEYIQQANIETRKALEELRVYCQSPKCNSWKTVSRLNTPQRYAELVGKQVQRERPQAEPIGRRERFAEFVEGGSHLDDSEILSYEANNFTPPRGNNDIRERQNLEQMYLTTDDEEDDET</sequence>
<comment type="caution">
    <text evidence="9">The sequence shown here is derived from an EMBL/GenBank/DDBJ whole genome shotgun (WGS) entry which is preliminary data.</text>
</comment>
<evidence type="ECO:0000256" key="1">
    <source>
        <dbReference type="ARBA" id="ARBA00004575"/>
    </source>
</evidence>
<feature type="transmembrane region" description="Helical" evidence="8">
    <location>
        <begin position="205"/>
        <end position="223"/>
    </location>
</feature>
<dbReference type="GO" id="GO:0005637">
    <property type="term" value="C:nuclear inner membrane"/>
    <property type="evidence" value="ECO:0007669"/>
    <property type="project" value="UniProtKB-SubCell"/>
</dbReference>
<dbReference type="Pfam" id="PF10225">
    <property type="entry name" value="NEMP"/>
    <property type="match status" value="1"/>
</dbReference>
<organism evidence="9 10">
    <name type="scientific">Meganyctiphanes norvegica</name>
    <name type="common">Northern krill</name>
    <name type="synonym">Thysanopoda norvegica</name>
    <dbReference type="NCBI Taxonomy" id="48144"/>
    <lineage>
        <taxon>Eukaryota</taxon>
        <taxon>Metazoa</taxon>
        <taxon>Ecdysozoa</taxon>
        <taxon>Arthropoda</taxon>
        <taxon>Crustacea</taxon>
        <taxon>Multicrustacea</taxon>
        <taxon>Malacostraca</taxon>
        <taxon>Eumalacostraca</taxon>
        <taxon>Eucarida</taxon>
        <taxon>Euphausiacea</taxon>
        <taxon>Euphausiidae</taxon>
        <taxon>Meganyctiphanes</taxon>
    </lineage>
</organism>
<evidence type="ECO:0000313" key="9">
    <source>
        <dbReference type="EMBL" id="CAL4099325.1"/>
    </source>
</evidence>
<dbReference type="AlphaFoldDB" id="A0AAV2QSP8"/>
<name>A0AAV2QSP8_MEGNR</name>
<feature type="transmembrane region" description="Helical" evidence="8">
    <location>
        <begin position="235"/>
        <end position="252"/>
    </location>
</feature>
<keyword evidence="5 8" id="KW-1133">Transmembrane helix</keyword>
<feature type="non-terminal residue" evidence="9">
    <location>
        <position position="1"/>
    </location>
</feature>
<keyword evidence="3 8" id="KW-0812">Transmembrane</keyword>
<keyword evidence="6 8" id="KW-0472">Membrane</keyword>
<reference evidence="9 10" key="1">
    <citation type="submission" date="2024-05" db="EMBL/GenBank/DDBJ databases">
        <authorList>
            <person name="Wallberg A."/>
        </authorList>
    </citation>
    <scope>NUCLEOTIDE SEQUENCE [LARGE SCALE GENOMIC DNA]</scope>
</reference>
<keyword evidence="7" id="KW-0539">Nucleus</keyword>
<feature type="transmembrane region" description="Helical" evidence="8">
    <location>
        <begin position="118"/>
        <end position="137"/>
    </location>
</feature>
<dbReference type="InterPro" id="IPR019358">
    <property type="entry name" value="NEMP_fam"/>
</dbReference>
<evidence type="ECO:0000256" key="3">
    <source>
        <dbReference type="ARBA" id="ARBA00022692"/>
    </source>
</evidence>
<dbReference type="Proteomes" id="UP001497623">
    <property type="component" value="Unassembled WGS sequence"/>
</dbReference>
<evidence type="ECO:0000256" key="2">
    <source>
        <dbReference type="ARBA" id="ARBA00005748"/>
    </source>
</evidence>
<evidence type="ECO:0008006" key="11">
    <source>
        <dbReference type="Google" id="ProtNLM"/>
    </source>
</evidence>
<dbReference type="PANTHER" id="PTHR13598">
    <property type="entry name" value="AT07567P-RELATED"/>
    <property type="match status" value="1"/>
</dbReference>
<gene>
    <name evidence="9" type="ORF">MNOR_LOCUS16457</name>
</gene>
<evidence type="ECO:0000256" key="7">
    <source>
        <dbReference type="ARBA" id="ARBA00023242"/>
    </source>
</evidence>
<dbReference type="EMBL" id="CAXKWB010010824">
    <property type="protein sequence ID" value="CAL4099325.1"/>
    <property type="molecule type" value="Genomic_DNA"/>
</dbReference>
<evidence type="ECO:0000313" key="10">
    <source>
        <dbReference type="Proteomes" id="UP001497623"/>
    </source>
</evidence>
<feature type="transmembrane region" description="Helical" evidence="8">
    <location>
        <begin position="143"/>
        <end position="165"/>
    </location>
</feature>
<keyword evidence="4" id="KW-0732">Signal</keyword>
<keyword evidence="10" id="KW-1185">Reference proteome</keyword>
<comment type="subcellular location">
    <subcellularLocation>
        <location evidence="1">Nucleus inner membrane</location>
        <topology evidence="1">Multi-pass membrane protein</topology>
        <orientation evidence="1">Nucleoplasmic side</orientation>
    </subcellularLocation>
</comment>